<evidence type="ECO:0000313" key="1">
    <source>
        <dbReference type="EMBL" id="KPW28355.1"/>
    </source>
</evidence>
<name>A0A0L8IQ81_PSESX</name>
<accession>A0A0L8IQ81</accession>
<protein>
    <submittedName>
        <fullName evidence="1">Uncharacterized protein</fullName>
    </submittedName>
</protein>
<dbReference type="PATRIC" id="fig|199198.4.peg.1608"/>
<comment type="caution">
    <text evidence="1">The sequence shown here is derived from an EMBL/GenBank/DDBJ whole genome shotgun (WGS) entry which is preliminary data.</text>
</comment>
<sequence>MKAKVRQRPEKGQMTPFAPLFATVKPKTTLLLQFFVIGCSCAENR</sequence>
<evidence type="ECO:0000313" key="2">
    <source>
        <dbReference type="Proteomes" id="UP000050297"/>
    </source>
</evidence>
<proteinExistence type="predicted"/>
<dbReference type="EMBL" id="LJPM01000003">
    <property type="protein sequence ID" value="KPW28355.1"/>
    <property type="molecule type" value="Genomic_DNA"/>
</dbReference>
<dbReference type="AlphaFoldDB" id="A0A0L8IQ81"/>
<reference evidence="1 2" key="1">
    <citation type="submission" date="2015-09" db="EMBL/GenBank/DDBJ databases">
        <title>Genome announcement of multiple Pseudomonas syringae strains.</title>
        <authorList>
            <person name="Thakur S."/>
            <person name="Wang P.W."/>
            <person name="Gong Y."/>
            <person name="Weir B.S."/>
            <person name="Guttman D.S."/>
        </authorList>
    </citation>
    <scope>NUCLEOTIDE SEQUENCE [LARGE SCALE GENOMIC DNA]</scope>
    <source>
        <strain evidence="1 2">ICMP2802</strain>
    </source>
</reference>
<dbReference type="Proteomes" id="UP000050297">
    <property type="component" value="Unassembled WGS sequence"/>
</dbReference>
<gene>
    <name evidence="1" type="ORF">ALO91_103096</name>
</gene>
<organism evidence="1 2">
    <name type="scientific">Pseudomonas syringae pv. aceris</name>
    <dbReference type="NCBI Taxonomy" id="199198"/>
    <lineage>
        <taxon>Bacteria</taxon>
        <taxon>Pseudomonadati</taxon>
        <taxon>Pseudomonadota</taxon>
        <taxon>Gammaproteobacteria</taxon>
        <taxon>Pseudomonadales</taxon>
        <taxon>Pseudomonadaceae</taxon>
        <taxon>Pseudomonas</taxon>
        <taxon>Pseudomonas syringae</taxon>
    </lineage>
</organism>